<dbReference type="EMBL" id="FQXG01000004">
    <property type="protein sequence ID" value="SHH74734.1"/>
    <property type="molecule type" value="Genomic_DNA"/>
</dbReference>
<organism evidence="6 7">
    <name type="scientific">Ferrimonas marina</name>
    <dbReference type="NCBI Taxonomy" id="299255"/>
    <lineage>
        <taxon>Bacteria</taxon>
        <taxon>Pseudomonadati</taxon>
        <taxon>Pseudomonadota</taxon>
        <taxon>Gammaproteobacteria</taxon>
        <taxon>Alteromonadales</taxon>
        <taxon>Ferrimonadaceae</taxon>
        <taxon>Ferrimonas</taxon>
    </lineage>
</organism>
<evidence type="ECO:0000256" key="4">
    <source>
        <dbReference type="SAM" id="MobiDB-lite"/>
    </source>
</evidence>
<dbReference type="Proteomes" id="UP000184268">
    <property type="component" value="Unassembled WGS sequence"/>
</dbReference>
<dbReference type="InterPro" id="IPR017853">
    <property type="entry name" value="GH"/>
</dbReference>
<evidence type="ECO:0000256" key="3">
    <source>
        <dbReference type="ARBA" id="ARBA00022729"/>
    </source>
</evidence>
<evidence type="ECO:0000313" key="6">
    <source>
        <dbReference type="EMBL" id="SHH74734.1"/>
    </source>
</evidence>
<gene>
    <name evidence="6" type="ORF">SAMN02745129_2784</name>
</gene>
<dbReference type="InterPro" id="IPR006047">
    <property type="entry name" value="GH13_cat_dom"/>
</dbReference>
<feature type="region of interest" description="Disordered" evidence="4">
    <location>
        <begin position="677"/>
        <end position="715"/>
    </location>
</feature>
<dbReference type="AlphaFoldDB" id="A0A1M5VI29"/>
<dbReference type="SUPFAM" id="SSF49344">
    <property type="entry name" value="CBD9-like"/>
    <property type="match status" value="1"/>
</dbReference>
<dbReference type="GO" id="GO:0046872">
    <property type="term" value="F:metal ion binding"/>
    <property type="evidence" value="ECO:0007669"/>
    <property type="project" value="UniProtKB-KW"/>
</dbReference>
<protein>
    <submittedName>
        <fullName evidence="6">Glycosidase</fullName>
    </submittedName>
</protein>
<feature type="compositionally biased region" description="Polar residues" evidence="4">
    <location>
        <begin position="685"/>
        <end position="696"/>
    </location>
</feature>
<sequence>MQPRASAVLHTYAGPVDASPLGMHKPGARAKRVRPRQGRLFVAALLAGVCNLAVAQEAEPLLHVPSPDWRDQVIYFVLTDRFADGDPSNNDQGAGVYNPALGSHYSGGDLAGIRRQLDYIQGLGATSVWLTPPVANQWWYERGQYGGYHGYWATDFSQVDPHYGDLASYQGLSDALHRRGMYLIQDIVVNHTGNFFGYDGDYNPDNTAEHFTLFPANHPGDRRPTQAPFDQLDRLDPAQAAADIYHWTPPIQDYSDPVQQFSYQLTNLADLNTGHPQVRQVLKQSYGDWIRQVGVDAFRVDTAKYVEHEFWRDFFWAEDGIMAAAKQTGRDHFLAFGEVFEDSPPMTDRGERIATAFLGSESAPQLNSVIGFPLYFELGRVLAQGQPPAQLAYRLRQHMALYPDPYVIPNFIDNHDTPRFLASGSEAGLQQALGLIFTIPGIPVIYQGDEQGLRHSRQAMFAGGYLSDRDQFDTQAPLYRWTQQLAQLRQSESALRRGSLTVLAAEQQAPGLLAFERIHLGRRLVVLLNTSDRTQLVSGVELGRGQLTPLLLEPGAEAQPTTVNQSLTLALPPRAFRVYAWQEAEQSNETPAPVALSLDTPLAGQLLTEPTVIAGQFARPDLALYLVEDGDLDRAKALEVAANGRWQATLPVADLGTSERSLSLYVPALNQATAPIAYQTRRTEPAQSAQVSSPTGYRSGYQPPSHEASGSQHDLRGARLRSGGEVLELTLTMAEISDGWLPSNGFDNVSFQIFFDLSAVELAQPTLAAATALPGQSASMPDGRRWQLGHSLFGWGNGLFLAEGATSERGGTAVTPVPQVRVDKDKGTITLSYRGRSLGIEDWRGVGVYVTTWDRTGEGALRPLESEAGPWSFGGQVNGPKVMDALWVELTP</sequence>
<accession>A0A1M5VI29</accession>
<evidence type="ECO:0000256" key="1">
    <source>
        <dbReference type="ARBA" id="ARBA00001913"/>
    </source>
</evidence>
<dbReference type="InterPro" id="IPR019248">
    <property type="entry name" value="Glucodextran_C"/>
</dbReference>
<keyword evidence="6" id="KW-0326">Glycosidase</keyword>
<dbReference type="SUPFAM" id="SSF51445">
    <property type="entry name" value="(Trans)glycosidases"/>
    <property type="match status" value="1"/>
</dbReference>
<dbReference type="PANTHER" id="PTHR10357">
    <property type="entry name" value="ALPHA-AMYLASE FAMILY MEMBER"/>
    <property type="match status" value="1"/>
</dbReference>
<dbReference type="GO" id="GO:0016798">
    <property type="term" value="F:hydrolase activity, acting on glycosyl bonds"/>
    <property type="evidence" value="ECO:0007669"/>
    <property type="project" value="UniProtKB-KW"/>
</dbReference>
<proteinExistence type="predicted"/>
<dbReference type="GO" id="GO:0005975">
    <property type="term" value="P:carbohydrate metabolic process"/>
    <property type="evidence" value="ECO:0007669"/>
    <property type="project" value="InterPro"/>
</dbReference>
<evidence type="ECO:0000256" key="2">
    <source>
        <dbReference type="ARBA" id="ARBA00022723"/>
    </source>
</evidence>
<dbReference type="PANTHER" id="PTHR10357:SF215">
    <property type="entry name" value="ALPHA-AMYLASE 1"/>
    <property type="match status" value="1"/>
</dbReference>
<dbReference type="Pfam" id="PF09985">
    <property type="entry name" value="Glucodextran_C"/>
    <property type="match status" value="1"/>
</dbReference>
<evidence type="ECO:0000259" key="5">
    <source>
        <dbReference type="SMART" id="SM00642"/>
    </source>
</evidence>
<dbReference type="InterPro" id="IPR013780">
    <property type="entry name" value="Glyco_hydro_b"/>
</dbReference>
<keyword evidence="7" id="KW-1185">Reference proteome</keyword>
<evidence type="ECO:0000313" key="7">
    <source>
        <dbReference type="Proteomes" id="UP000184268"/>
    </source>
</evidence>
<dbReference type="Pfam" id="PF00128">
    <property type="entry name" value="Alpha-amylase"/>
    <property type="match status" value="1"/>
</dbReference>
<name>A0A1M5VI29_9GAMM</name>
<keyword evidence="6" id="KW-0378">Hydrolase</keyword>
<dbReference type="Gene3D" id="3.20.20.80">
    <property type="entry name" value="Glycosidases"/>
    <property type="match status" value="1"/>
</dbReference>
<dbReference type="Gene3D" id="2.60.40.1180">
    <property type="entry name" value="Golgi alpha-mannosidase II"/>
    <property type="match status" value="1"/>
</dbReference>
<comment type="cofactor">
    <cofactor evidence="1">
        <name>Ca(2+)</name>
        <dbReference type="ChEBI" id="CHEBI:29108"/>
    </cofactor>
</comment>
<reference evidence="6 7" key="1">
    <citation type="submission" date="2016-11" db="EMBL/GenBank/DDBJ databases">
        <authorList>
            <person name="Jaros S."/>
            <person name="Januszkiewicz K."/>
            <person name="Wedrychowicz H."/>
        </authorList>
    </citation>
    <scope>NUCLEOTIDE SEQUENCE [LARGE SCALE GENOMIC DNA]</scope>
    <source>
        <strain evidence="6 7">DSM 16917</strain>
    </source>
</reference>
<dbReference type="Gene3D" id="2.60.40.1190">
    <property type="match status" value="1"/>
</dbReference>
<dbReference type="STRING" id="299255.SAMN02745129_2784"/>
<feature type="domain" description="Glycosyl hydrolase family 13 catalytic" evidence="5">
    <location>
        <begin position="76"/>
        <end position="489"/>
    </location>
</feature>
<keyword evidence="2" id="KW-0479">Metal-binding</keyword>
<keyword evidence="3" id="KW-0732">Signal</keyword>
<dbReference type="SMART" id="SM00642">
    <property type="entry name" value="Aamy"/>
    <property type="match status" value="1"/>
</dbReference>